<dbReference type="InterPro" id="IPR019587">
    <property type="entry name" value="Polyketide_cyclase/dehydratase"/>
</dbReference>
<gene>
    <name evidence="1" type="ORF">ISU07_06260</name>
</gene>
<organism evidence="1 2">
    <name type="scientific">Nocardioides islandensis</name>
    <dbReference type="NCBI Taxonomy" id="433663"/>
    <lineage>
        <taxon>Bacteria</taxon>
        <taxon>Bacillati</taxon>
        <taxon>Actinomycetota</taxon>
        <taxon>Actinomycetes</taxon>
        <taxon>Propionibacteriales</taxon>
        <taxon>Nocardioidaceae</taxon>
        <taxon>Nocardioides</taxon>
    </lineage>
</organism>
<dbReference type="EMBL" id="JADKPN010000002">
    <property type="protein sequence ID" value="MBF4762724.1"/>
    <property type="molecule type" value="Genomic_DNA"/>
</dbReference>
<comment type="caution">
    <text evidence="1">The sequence shown here is derived from an EMBL/GenBank/DDBJ whole genome shotgun (WGS) entry which is preliminary data.</text>
</comment>
<dbReference type="SUPFAM" id="SSF55961">
    <property type="entry name" value="Bet v1-like"/>
    <property type="match status" value="1"/>
</dbReference>
<evidence type="ECO:0000313" key="2">
    <source>
        <dbReference type="Proteomes" id="UP000640489"/>
    </source>
</evidence>
<dbReference type="InterPro" id="IPR023393">
    <property type="entry name" value="START-like_dom_sf"/>
</dbReference>
<accession>A0A930V895</accession>
<sequence>MHTTFDYTLITPTSPDRAWAVVGDPAGIASWVPGVEGVDVDGFTRICRFAGGRVQREEFSIAADTAREFAYSVDVAGSPMATNGGSMTVAERPEGGSTVRWSAEIEFVDDQAAAMMVPMLRDGFGAAFENLARTIDR</sequence>
<evidence type="ECO:0000313" key="1">
    <source>
        <dbReference type="EMBL" id="MBF4762724.1"/>
    </source>
</evidence>
<dbReference type="AlphaFoldDB" id="A0A930V895"/>
<proteinExistence type="predicted"/>
<dbReference type="CDD" id="cd07821">
    <property type="entry name" value="PYR_PYL_RCAR_like"/>
    <property type="match status" value="1"/>
</dbReference>
<dbReference type="Pfam" id="PF10604">
    <property type="entry name" value="Polyketide_cyc2"/>
    <property type="match status" value="1"/>
</dbReference>
<dbReference type="Gene3D" id="3.30.530.20">
    <property type="match status" value="1"/>
</dbReference>
<dbReference type="RefSeq" id="WP_194705909.1">
    <property type="nucleotide sequence ID" value="NZ_JADKPN010000002.1"/>
</dbReference>
<keyword evidence="2" id="KW-1185">Reference proteome</keyword>
<dbReference type="Proteomes" id="UP000640489">
    <property type="component" value="Unassembled WGS sequence"/>
</dbReference>
<name>A0A930V895_9ACTN</name>
<reference evidence="1" key="1">
    <citation type="submission" date="2020-11" db="EMBL/GenBank/DDBJ databases">
        <title>Nocardioides sp. nov., isolated from Soil of Cynanchum wilfordii Hemsley rhizosphere.</title>
        <authorList>
            <person name="Lee J.-S."/>
            <person name="Suh M.K."/>
            <person name="Kim J.-S."/>
        </authorList>
    </citation>
    <scope>NUCLEOTIDE SEQUENCE</scope>
    <source>
        <strain evidence="1">KCTC 19275</strain>
    </source>
</reference>
<protein>
    <submittedName>
        <fullName evidence="1">SRPBCC family protein</fullName>
    </submittedName>
</protein>